<reference evidence="3" key="1">
    <citation type="submission" date="2018-12" db="EMBL/GenBank/DDBJ databases">
        <title>Tengunoibacter tsumagoiensis gen. nov., sp. nov., Dictyobacter kobayashii sp. nov., D. alpinus sp. nov., and D. joshuensis sp. nov. and description of Dictyobacteraceae fam. nov. within the order Ktedonobacterales isolated from Tengu-no-mugimeshi.</title>
        <authorList>
            <person name="Wang C.M."/>
            <person name="Zheng Y."/>
            <person name="Sakai Y."/>
            <person name="Toyoda A."/>
            <person name="Minakuchi Y."/>
            <person name="Abe K."/>
            <person name="Yokota A."/>
            <person name="Yabe S."/>
        </authorList>
    </citation>
    <scope>NUCLEOTIDE SEQUENCE [LARGE SCALE GENOMIC DNA]</scope>
    <source>
        <strain evidence="3">Uno16</strain>
    </source>
</reference>
<feature type="transmembrane region" description="Helical" evidence="1">
    <location>
        <begin position="78"/>
        <end position="104"/>
    </location>
</feature>
<dbReference type="OrthoDB" id="163110at2"/>
<feature type="transmembrane region" description="Helical" evidence="1">
    <location>
        <begin position="12"/>
        <end position="32"/>
    </location>
</feature>
<dbReference type="Proteomes" id="UP000287171">
    <property type="component" value="Unassembled WGS sequence"/>
</dbReference>
<protein>
    <recommendedName>
        <fullName evidence="4">Copper resistance protein D domain-containing protein</fullName>
    </recommendedName>
</protein>
<organism evidence="2 3">
    <name type="scientific">Dictyobacter alpinus</name>
    <dbReference type="NCBI Taxonomy" id="2014873"/>
    <lineage>
        <taxon>Bacteria</taxon>
        <taxon>Bacillati</taxon>
        <taxon>Chloroflexota</taxon>
        <taxon>Ktedonobacteria</taxon>
        <taxon>Ktedonobacterales</taxon>
        <taxon>Dictyobacteraceae</taxon>
        <taxon>Dictyobacter</taxon>
    </lineage>
</organism>
<feature type="transmembrane region" description="Helical" evidence="1">
    <location>
        <begin position="53"/>
        <end position="72"/>
    </location>
</feature>
<keyword evidence="1" id="KW-1133">Transmembrane helix</keyword>
<feature type="transmembrane region" description="Helical" evidence="1">
    <location>
        <begin position="143"/>
        <end position="164"/>
    </location>
</feature>
<dbReference type="EMBL" id="BIFT01000002">
    <property type="protein sequence ID" value="GCE29967.1"/>
    <property type="molecule type" value="Genomic_DNA"/>
</dbReference>
<keyword evidence="1" id="KW-0812">Transmembrane</keyword>
<evidence type="ECO:0000313" key="2">
    <source>
        <dbReference type="EMBL" id="GCE29967.1"/>
    </source>
</evidence>
<dbReference type="RefSeq" id="WP_126630142.1">
    <property type="nucleotide sequence ID" value="NZ_BIFT01000002.1"/>
</dbReference>
<accession>A0A402BFE1</accession>
<keyword evidence="3" id="KW-1185">Reference proteome</keyword>
<comment type="caution">
    <text evidence="2">The sequence shown here is derived from an EMBL/GenBank/DDBJ whole genome shotgun (WGS) entry which is preliminary data.</text>
</comment>
<proteinExistence type="predicted"/>
<gene>
    <name evidence="2" type="ORF">KDA_54510</name>
</gene>
<evidence type="ECO:0000313" key="3">
    <source>
        <dbReference type="Proteomes" id="UP000287171"/>
    </source>
</evidence>
<keyword evidence="1" id="KW-0472">Membrane</keyword>
<dbReference type="AlphaFoldDB" id="A0A402BFE1"/>
<evidence type="ECO:0008006" key="4">
    <source>
        <dbReference type="Google" id="ProtNLM"/>
    </source>
</evidence>
<name>A0A402BFE1_9CHLR</name>
<evidence type="ECO:0000256" key="1">
    <source>
        <dbReference type="SAM" id="Phobius"/>
    </source>
</evidence>
<sequence length="166" mass="18357">MIIAIQWFHEFLGIFWFGGSLYLNFMVVPVILSLPLGQQRNIAVPLGVLSNRVLPLVGSLVILLGVLRGTVWGSVQSFAFLLGTTYGLTFLLAFLVACAVLIWGHFVTGRAATRLNTFPLAEMAKPQSTGALAFNAQVQRVKLFILIELFGFFIIFTCMILMRFGL</sequence>